<accession>A0ABV0EYM3</accession>
<dbReference type="RefSeq" id="WP_207702342.1">
    <property type="nucleotide sequence ID" value="NZ_JAFREL020000006.1"/>
</dbReference>
<evidence type="ECO:0000259" key="6">
    <source>
        <dbReference type="PROSITE" id="PS51186"/>
    </source>
</evidence>
<comment type="subcellular location">
    <subcellularLocation>
        <location evidence="5">Cytoplasm</location>
    </subcellularLocation>
</comment>
<comment type="function">
    <text evidence="5">Acetylates the N-terminal alanine of ribosomal protein bS18.</text>
</comment>
<reference evidence="7 8" key="1">
    <citation type="submission" date="2021-03" db="EMBL/GenBank/DDBJ databases">
        <authorList>
            <person name="Gilmore M.S."/>
            <person name="Schwartzman J."/>
            <person name="Van Tyne D."/>
            <person name="Martin M."/>
            <person name="Earl A.M."/>
            <person name="Manson A.L."/>
            <person name="Straub T."/>
            <person name="Salamzade R."/>
            <person name="Saavedra J."/>
            <person name="Lebreton F."/>
            <person name="Prichula J."/>
            <person name="Schaufler K."/>
            <person name="Gaca A."/>
            <person name="Sgardioli B."/>
            <person name="Wagenaar J."/>
            <person name="Strong T."/>
        </authorList>
    </citation>
    <scope>NUCLEOTIDE SEQUENCE [LARGE SCALE GENOMIC DNA]</scope>
    <source>
        <strain evidence="7 8">665A</strain>
    </source>
</reference>
<comment type="catalytic activity">
    <reaction evidence="5">
        <text>N-terminal L-alanyl-[ribosomal protein bS18] + acetyl-CoA = N-terminal N(alpha)-acetyl-L-alanyl-[ribosomal protein bS18] + CoA + H(+)</text>
        <dbReference type="Rhea" id="RHEA:43756"/>
        <dbReference type="Rhea" id="RHEA-COMP:10676"/>
        <dbReference type="Rhea" id="RHEA-COMP:10677"/>
        <dbReference type="ChEBI" id="CHEBI:15378"/>
        <dbReference type="ChEBI" id="CHEBI:57287"/>
        <dbReference type="ChEBI" id="CHEBI:57288"/>
        <dbReference type="ChEBI" id="CHEBI:64718"/>
        <dbReference type="ChEBI" id="CHEBI:83683"/>
        <dbReference type="EC" id="2.3.1.266"/>
    </reaction>
</comment>
<evidence type="ECO:0000256" key="2">
    <source>
        <dbReference type="ARBA" id="ARBA00022490"/>
    </source>
</evidence>
<dbReference type="Pfam" id="PF00583">
    <property type="entry name" value="Acetyltransf_1"/>
    <property type="match status" value="1"/>
</dbReference>
<dbReference type="NCBIfam" id="TIGR01575">
    <property type="entry name" value="rimI"/>
    <property type="match status" value="1"/>
</dbReference>
<comment type="caution">
    <text evidence="7">The sequence shown here is derived from an EMBL/GenBank/DDBJ whole genome shotgun (WGS) entry which is preliminary data.</text>
</comment>
<keyword evidence="4" id="KW-0012">Acyltransferase</keyword>
<dbReference type="CDD" id="cd04301">
    <property type="entry name" value="NAT_SF"/>
    <property type="match status" value="1"/>
</dbReference>
<evidence type="ECO:0000313" key="8">
    <source>
        <dbReference type="Proteomes" id="UP000664357"/>
    </source>
</evidence>
<dbReference type="InterPro" id="IPR006464">
    <property type="entry name" value="AcTrfase_RimI/Ard1"/>
</dbReference>
<keyword evidence="3" id="KW-0808">Transferase</keyword>
<dbReference type="SUPFAM" id="SSF55729">
    <property type="entry name" value="Acyl-CoA N-acyltransferases (Nat)"/>
    <property type="match status" value="1"/>
</dbReference>
<protein>
    <recommendedName>
        <fullName evidence="5">[Ribosomal protein bS18]-alanine N-acetyltransferase</fullName>
        <ecNumber evidence="5">2.3.1.266</ecNumber>
    </recommendedName>
</protein>
<dbReference type="Proteomes" id="UP000664357">
    <property type="component" value="Unassembled WGS sequence"/>
</dbReference>
<evidence type="ECO:0000313" key="7">
    <source>
        <dbReference type="EMBL" id="MEO1772857.1"/>
    </source>
</evidence>
<dbReference type="InterPro" id="IPR016181">
    <property type="entry name" value="Acyl_CoA_acyltransferase"/>
</dbReference>
<dbReference type="InterPro" id="IPR000182">
    <property type="entry name" value="GNAT_dom"/>
</dbReference>
<evidence type="ECO:0000256" key="4">
    <source>
        <dbReference type="ARBA" id="ARBA00023315"/>
    </source>
</evidence>
<keyword evidence="8" id="KW-1185">Reference proteome</keyword>
<evidence type="ECO:0000256" key="5">
    <source>
        <dbReference type="RuleBase" id="RU363094"/>
    </source>
</evidence>
<feature type="domain" description="N-acetyltransferase" evidence="6">
    <location>
        <begin position="5"/>
        <end position="146"/>
    </location>
</feature>
<dbReference type="EC" id="2.3.1.266" evidence="5"/>
<dbReference type="PANTHER" id="PTHR43420:SF44">
    <property type="entry name" value="ACETYLTRANSFERASE YPEA"/>
    <property type="match status" value="1"/>
</dbReference>
<proteinExistence type="inferred from homology"/>
<organism evidence="7 8">
    <name type="scientific">Candidatus Enterococcus ferrettii</name>
    <dbReference type="NCBI Taxonomy" id="2815324"/>
    <lineage>
        <taxon>Bacteria</taxon>
        <taxon>Bacillati</taxon>
        <taxon>Bacillota</taxon>
        <taxon>Bacilli</taxon>
        <taxon>Lactobacillales</taxon>
        <taxon>Enterococcaceae</taxon>
        <taxon>Enterococcus</taxon>
    </lineage>
</organism>
<sequence>MNNETQLKQLSQQLWKINTAAHGGTSPWKVTEFYTDLQQKHSHYLLEEKSVPIAFLGFHQVLDEIEITNIATLPDYKRQGMAERLFGRLFEHACQEKVAQIFLEVRASNLAAYRLYAKMNFEVISERKNYYYSPVEDALIMRWKAGSAHGNE</sequence>
<dbReference type="PROSITE" id="PS51186">
    <property type="entry name" value="GNAT"/>
    <property type="match status" value="1"/>
</dbReference>
<name>A0ABV0EYM3_9ENTE</name>
<gene>
    <name evidence="7" type="ORF">JZO67_004840</name>
</gene>
<evidence type="ECO:0000256" key="3">
    <source>
        <dbReference type="ARBA" id="ARBA00022679"/>
    </source>
</evidence>
<evidence type="ECO:0000256" key="1">
    <source>
        <dbReference type="ARBA" id="ARBA00005395"/>
    </source>
</evidence>
<reference evidence="7 8" key="2">
    <citation type="submission" date="2024-02" db="EMBL/GenBank/DDBJ databases">
        <title>The Genome Sequence of Enterococcus sp. DIV0159.</title>
        <authorList>
            <person name="Earl A."/>
            <person name="Manson A."/>
            <person name="Gilmore M."/>
            <person name="Sanders J."/>
            <person name="Shea T."/>
            <person name="Howe W."/>
            <person name="Livny J."/>
            <person name="Cuomo C."/>
            <person name="Neafsey D."/>
            <person name="Birren B."/>
        </authorList>
    </citation>
    <scope>NUCLEOTIDE SEQUENCE [LARGE SCALE GENOMIC DNA]</scope>
    <source>
        <strain evidence="7 8">665A</strain>
    </source>
</reference>
<comment type="similarity">
    <text evidence="1 5">Belongs to the acetyltransferase family. RimI subfamily.</text>
</comment>
<dbReference type="InterPro" id="IPR050680">
    <property type="entry name" value="YpeA/RimI_acetyltransf"/>
</dbReference>
<dbReference type="Gene3D" id="3.40.630.30">
    <property type="match status" value="1"/>
</dbReference>
<dbReference type="EMBL" id="JAFREL020000006">
    <property type="protein sequence ID" value="MEO1772857.1"/>
    <property type="molecule type" value="Genomic_DNA"/>
</dbReference>
<keyword evidence="2 5" id="KW-0963">Cytoplasm</keyword>
<dbReference type="PANTHER" id="PTHR43420">
    <property type="entry name" value="ACETYLTRANSFERASE"/>
    <property type="match status" value="1"/>
</dbReference>